<protein>
    <submittedName>
        <fullName evidence="3">Helix-turn-helix domain-containing protein</fullName>
    </submittedName>
</protein>
<dbReference type="Proteomes" id="UP000371041">
    <property type="component" value="Chromosome"/>
</dbReference>
<dbReference type="InterPro" id="IPR001387">
    <property type="entry name" value="Cro/C1-type_HTH"/>
</dbReference>
<dbReference type="EMBL" id="CP045929">
    <property type="protein sequence ID" value="QGK70579.1"/>
    <property type="molecule type" value="Genomic_DNA"/>
</dbReference>
<sequence>MICMDLATAASDDGRMTGQPPDSVPASESAPRDSRPSSGDLRPAPQRPSSPELSHRVLAAELKRVRLDAGLTHVQLARTLGWPQAKLSKIESAKQGVGVDAVMAITETCGVEGDHRAHLVELARQARRKGWWESYRDVLPPDRRSYVGLESDASTVRVFATESVPELLQTTDYAEAQLRARAGSAAERRLQLLLDRQRQVLARAEDGIPGRAVRPSPRVETVLAESALYRFAGEAQVLAEQRYRLVAAARSQAVSVRVVPFRSGPLPLDGSFTLLGFGDGRHPDAAFRSDRVGWERCVGENALSVHQQAWRELTTMALDTAESIRFLVDLAGAESVP</sequence>
<keyword evidence="4" id="KW-1185">Reference proteome</keyword>
<dbReference type="InterPro" id="IPR010982">
    <property type="entry name" value="Lambda_DNA-bd_dom_sf"/>
</dbReference>
<dbReference type="Gene3D" id="1.10.260.40">
    <property type="entry name" value="lambda repressor-like DNA-binding domains"/>
    <property type="match status" value="1"/>
</dbReference>
<evidence type="ECO:0000256" key="1">
    <source>
        <dbReference type="SAM" id="MobiDB-lite"/>
    </source>
</evidence>
<proteinExistence type="predicted"/>
<feature type="domain" description="HTH cro/C1-type" evidence="2">
    <location>
        <begin position="62"/>
        <end position="116"/>
    </location>
</feature>
<organism evidence="3 4">
    <name type="scientific">Allosaccharopolyspora coralli</name>
    <dbReference type="NCBI Taxonomy" id="2665642"/>
    <lineage>
        <taxon>Bacteria</taxon>
        <taxon>Bacillati</taxon>
        <taxon>Actinomycetota</taxon>
        <taxon>Actinomycetes</taxon>
        <taxon>Pseudonocardiales</taxon>
        <taxon>Pseudonocardiaceae</taxon>
        <taxon>Allosaccharopolyspora</taxon>
    </lineage>
</organism>
<dbReference type="AlphaFoldDB" id="A0A5Q3QGI8"/>
<evidence type="ECO:0000313" key="3">
    <source>
        <dbReference type="EMBL" id="QGK70579.1"/>
    </source>
</evidence>
<dbReference type="GO" id="GO:0003677">
    <property type="term" value="F:DNA binding"/>
    <property type="evidence" value="ECO:0007669"/>
    <property type="project" value="InterPro"/>
</dbReference>
<name>A0A5Q3QGI8_9PSEU</name>
<gene>
    <name evidence="3" type="ORF">GIY23_14570</name>
</gene>
<evidence type="ECO:0000313" key="4">
    <source>
        <dbReference type="Proteomes" id="UP000371041"/>
    </source>
</evidence>
<dbReference type="SMART" id="SM00530">
    <property type="entry name" value="HTH_XRE"/>
    <property type="match status" value="1"/>
</dbReference>
<dbReference type="KEGG" id="sace:GIY23_14570"/>
<evidence type="ECO:0000259" key="2">
    <source>
        <dbReference type="PROSITE" id="PS50943"/>
    </source>
</evidence>
<dbReference type="Pfam" id="PF19054">
    <property type="entry name" value="DUF5753"/>
    <property type="match status" value="1"/>
</dbReference>
<dbReference type="PROSITE" id="PS50943">
    <property type="entry name" value="HTH_CROC1"/>
    <property type="match status" value="1"/>
</dbReference>
<reference evidence="4" key="1">
    <citation type="submission" date="2019-11" db="EMBL/GenBank/DDBJ databases">
        <title>The complete genome sequence of Saccharopolyspora sp. E2A.</title>
        <authorList>
            <person name="Zhang G."/>
        </authorList>
    </citation>
    <scope>NUCLEOTIDE SEQUENCE [LARGE SCALE GENOMIC DNA]</scope>
    <source>
        <strain evidence="4">E2A</strain>
    </source>
</reference>
<dbReference type="SUPFAM" id="SSF47413">
    <property type="entry name" value="lambda repressor-like DNA-binding domains"/>
    <property type="match status" value="1"/>
</dbReference>
<accession>A0A5Q3QGI8</accession>
<dbReference type="CDD" id="cd00093">
    <property type="entry name" value="HTH_XRE"/>
    <property type="match status" value="1"/>
</dbReference>
<feature type="region of interest" description="Disordered" evidence="1">
    <location>
        <begin position="7"/>
        <end position="54"/>
    </location>
</feature>
<dbReference type="InterPro" id="IPR043917">
    <property type="entry name" value="DUF5753"/>
</dbReference>
<dbReference type="Pfam" id="PF13560">
    <property type="entry name" value="HTH_31"/>
    <property type="match status" value="1"/>
</dbReference>